<evidence type="ECO:0000256" key="1">
    <source>
        <dbReference type="ARBA" id="ARBA00023157"/>
    </source>
</evidence>
<dbReference type="Gene3D" id="4.10.110.10">
    <property type="entry name" value="Spasmolytic Protein, domain 1"/>
    <property type="match status" value="1"/>
</dbReference>
<evidence type="ECO:0000256" key="3">
    <source>
        <dbReference type="SAM" id="SignalP"/>
    </source>
</evidence>
<dbReference type="Proteomes" id="UP000053660">
    <property type="component" value="Unassembled WGS sequence"/>
</dbReference>
<keyword evidence="6" id="KW-1185">Reference proteome</keyword>
<dbReference type="Gene3D" id="2.60.40.1760">
    <property type="entry name" value="glycosyl hydrolase (family 31)"/>
    <property type="match status" value="1"/>
</dbReference>
<feature type="signal peptide" evidence="3">
    <location>
        <begin position="1"/>
        <end position="15"/>
    </location>
</feature>
<dbReference type="InterPro" id="IPR000519">
    <property type="entry name" value="P_trefoil_dom"/>
</dbReference>
<name>A0A0B1TJ81_OESDE</name>
<dbReference type="SUPFAM" id="SSF74650">
    <property type="entry name" value="Galactose mutarotase-like"/>
    <property type="match status" value="1"/>
</dbReference>
<gene>
    <name evidence="5" type="ORF">OESDEN_04158</name>
</gene>
<feature type="chain" id="PRO_5013039956" description="P-type domain-containing protein" evidence="3">
    <location>
        <begin position="16"/>
        <end position="224"/>
    </location>
</feature>
<dbReference type="GO" id="GO:0005975">
    <property type="term" value="P:carbohydrate metabolic process"/>
    <property type="evidence" value="ECO:0007669"/>
    <property type="project" value="InterPro"/>
</dbReference>
<dbReference type="PANTHER" id="PTHR22762">
    <property type="entry name" value="ALPHA-GLUCOSIDASE"/>
    <property type="match status" value="1"/>
</dbReference>
<evidence type="ECO:0000259" key="4">
    <source>
        <dbReference type="PROSITE" id="PS51448"/>
    </source>
</evidence>
<dbReference type="InterPro" id="IPR044913">
    <property type="entry name" value="P_trefoil_dom_sf"/>
</dbReference>
<dbReference type="EMBL" id="KN549818">
    <property type="protein sequence ID" value="KHJ95887.1"/>
    <property type="molecule type" value="Genomic_DNA"/>
</dbReference>
<dbReference type="PANTHER" id="PTHR22762:SF133">
    <property type="entry name" value="P-TYPE DOMAIN-CONTAINING PROTEIN"/>
    <property type="match status" value="1"/>
</dbReference>
<dbReference type="SMART" id="SM00018">
    <property type="entry name" value="PD"/>
    <property type="match status" value="1"/>
</dbReference>
<evidence type="ECO:0000313" key="5">
    <source>
        <dbReference type="EMBL" id="KHJ95887.1"/>
    </source>
</evidence>
<evidence type="ECO:0000256" key="2">
    <source>
        <dbReference type="PROSITE-ProRule" id="PRU00779"/>
    </source>
</evidence>
<reference evidence="5 6" key="1">
    <citation type="submission" date="2014-03" db="EMBL/GenBank/DDBJ databases">
        <title>Draft genome of the hookworm Oesophagostomum dentatum.</title>
        <authorList>
            <person name="Mitreva M."/>
        </authorList>
    </citation>
    <scope>NUCLEOTIDE SEQUENCE [LARGE SCALE GENOMIC DNA]</scope>
    <source>
        <strain evidence="5 6">OD-Hann</strain>
    </source>
</reference>
<protein>
    <recommendedName>
        <fullName evidence="4">P-type domain-containing protein</fullName>
    </recommendedName>
</protein>
<dbReference type="CDD" id="cd00111">
    <property type="entry name" value="Trefoil"/>
    <property type="match status" value="1"/>
</dbReference>
<evidence type="ECO:0000313" key="6">
    <source>
        <dbReference type="Proteomes" id="UP000053660"/>
    </source>
</evidence>
<proteinExistence type="predicted"/>
<dbReference type="AlphaFoldDB" id="A0A0B1TJ81"/>
<comment type="caution">
    <text evidence="2">Lacks conserved residue(s) required for the propagation of feature annotation.</text>
</comment>
<accession>A0A0B1TJ81</accession>
<dbReference type="SUPFAM" id="SSF57492">
    <property type="entry name" value="Trefoil"/>
    <property type="match status" value="1"/>
</dbReference>
<dbReference type="GO" id="GO:0030246">
    <property type="term" value="F:carbohydrate binding"/>
    <property type="evidence" value="ECO:0007669"/>
    <property type="project" value="InterPro"/>
</dbReference>
<dbReference type="Pfam" id="PF00088">
    <property type="entry name" value="Trefoil"/>
    <property type="match status" value="1"/>
</dbReference>
<feature type="domain" description="P-type" evidence="4">
    <location>
        <begin position="8"/>
        <end position="56"/>
    </location>
</feature>
<organism evidence="5 6">
    <name type="scientific">Oesophagostomum dentatum</name>
    <name type="common">Nodular worm</name>
    <dbReference type="NCBI Taxonomy" id="61180"/>
    <lineage>
        <taxon>Eukaryota</taxon>
        <taxon>Metazoa</taxon>
        <taxon>Ecdysozoa</taxon>
        <taxon>Nematoda</taxon>
        <taxon>Chromadorea</taxon>
        <taxon>Rhabditida</taxon>
        <taxon>Rhabditina</taxon>
        <taxon>Rhabditomorpha</taxon>
        <taxon>Strongyloidea</taxon>
        <taxon>Strongylidae</taxon>
        <taxon>Oesophagostomum</taxon>
    </lineage>
</organism>
<keyword evidence="1" id="KW-1015">Disulfide bond</keyword>
<keyword evidence="3" id="KW-0732">Signal</keyword>
<sequence length="224" mass="25459">MFLPFLLLLCGLVRSDVVRMNCHPEPGATKEKCEDRDCIWDPQSTPAGVPPCYLRSGMGYRLDSTTGDTFTLIKNDGPRNPWANETHTIFLSKRYYGKALNVKIFTPGRYEPPIDLPRGVSESFEELEFATQTVNGTFVFTVTRQSTRTRLFDTSIGGLIFCDKFLQIATTLPSDAMYGWGENVHPTLKHNFNRYTTWAMHARDEPPSSDGLQTKNLYGETMYY</sequence>
<dbReference type="OrthoDB" id="1334205at2759"/>
<dbReference type="GO" id="GO:0004558">
    <property type="term" value="F:alpha-1,4-glucosidase activity"/>
    <property type="evidence" value="ECO:0007669"/>
    <property type="project" value="TreeGrafter"/>
</dbReference>
<dbReference type="InterPro" id="IPR011013">
    <property type="entry name" value="Gal_mutarotase_sf_dom"/>
</dbReference>
<dbReference type="PROSITE" id="PS51448">
    <property type="entry name" value="P_TREFOIL_2"/>
    <property type="match status" value="1"/>
</dbReference>